<name>A0A5N6RX71_9BIFI</name>
<organism evidence="4 5">
    <name type="scientific">Bifidobacterium tibiigranuli</name>
    <dbReference type="NCBI Taxonomy" id="2172043"/>
    <lineage>
        <taxon>Bacteria</taxon>
        <taxon>Bacillati</taxon>
        <taxon>Actinomycetota</taxon>
        <taxon>Actinomycetes</taxon>
        <taxon>Bifidobacteriales</taxon>
        <taxon>Bifidobacteriaceae</taxon>
        <taxon>Bifidobacterium</taxon>
    </lineage>
</organism>
<feature type="region of interest" description="Disordered" evidence="1">
    <location>
        <begin position="97"/>
        <end position="116"/>
    </location>
</feature>
<evidence type="ECO:0000313" key="4">
    <source>
        <dbReference type="EMBL" id="KAE8127776.1"/>
    </source>
</evidence>
<keyword evidence="5" id="KW-1185">Reference proteome</keyword>
<dbReference type="GO" id="GO:0016887">
    <property type="term" value="F:ATP hydrolysis activity"/>
    <property type="evidence" value="ECO:0007669"/>
    <property type="project" value="InterPro"/>
</dbReference>
<dbReference type="Gene3D" id="1.10.8.80">
    <property type="entry name" value="Magnesium chelatase subunit I, C-Terminal domain"/>
    <property type="match status" value="1"/>
</dbReference>
<dbReference type="PANTHER" id="PTHR42759">
    <property type="entry name" value="MOXR FAMILY PROTEIN"/>
    <property type="match status" value="1"/>
</dbReference>
<proteinExistence type="predicted"/>
<evidence type="ECO:0000256" key="1">
    <source>
        <dbReference type="SAM" id="MobiDB-lite"/>
    </source>
</evidence>
<dbReference type="OrthoDB" id="9808397at2"/>
<feature type="domain" description="ChlI/MoxR AAA lid" evidence="3">
    <location>
        <begin position="370"/>
        <end position="441"/>
    </location>
</feature>
<dbReference type="AlphaFoldDB" id="A0A5N6RX71"/>
<dbReference type="RefSeq" id="WP_152581103.1">
    <property type="nucleotide sequence ID" value="NZ_JAKVIV010000005.1"/>
</dbReference>
<comment type="caution">
    <text evidence="4">The sequence shown here is derived from an EMBL/GenBank/DDBJ whole genome shotgun (WGS) entry which is preliminary data.</text>
</comment>
<dbReference type="Pfam" id="PF07726">
    <property type="entry name" value="AAA_3"/>
    <property type="match status" value="1"/>
</dbReference>
<feature type="compositionally biased region" description="Polar residues" evidence="1">
    <location>
        <begin position="37"/>
        <end position="48"/>
    </location>
</feature>
<dbReference type="InterPro" id="IPR027417">
    <property type="entry name" value="P-loop_NTPase"/>
</dbReference>
<dbReference type="Pfam" id="PF17863">
    <property type="entry name" value="AAA_lid_2"/>
    <property type="match status" value="1"/>
</dbReference>
<sequence>MSSNSLRTRLGSVIRLGTAPRHEGAHAPSARLPDETVLSNAAPANTAQPDAMLSDETAPSDRTMSGRTMLPSKTASVNETDDDMASGKNVAWEPLAAPHSEQRQAQQRQARDVGKPSLIGAPIRLEDDSPCNVEGFNADIARFEQRFTTLTRTVSRVLAGKAMAVRLCATALLAGGHILLEDNPGTGKTQLARALAQAIHTTCHRIQFTADLLPSDVIGVTYYERKTGSFAFRKGPVFASIVLADEINRASPKTQSALLEVMEERQITVDGTAHQAPDPFIVIATQNPSDHLGTYMLPQAEMDRFLIRASLGYPGHDVSVELLRQSHIRDRSQLISPVLTGSDILELRNVAQQVHVDDRILAYIMRLIEATRQDERLAIGSSLRGGLALTLCAQVWAASQGRAYVIPDDVRELVPFVLPHRLTPTPETSFAAIGIEQIIEEILDQVPVPALTTPTP</sequence>
<evidence type="ECO:0000259" key="3">
    <source>
        <dbReference type="Pfam" id="PF17863"/>
    </source>
</evidence>
<dbReference type="GO" id="GO:0005524">
    <property type="term" value="F:ATP binding"/>
    <property type="evidence" value="ECO:0007669"/>
    <property type="project" value="InterPro"/>
</dbReference>
<feature type="region of interest" description="Disordered" evidence="1">
    <location>
        <begin position="14"/>
        <end position="85"/>
    </location>
</feature>
<dbReference type="Proteomes" id="UP000325415">
    <property type="component" value="Unassembled WGS sequence"/>
</dbReference>
<reference evidence="4 5" key="1">
    <citation type="submission" date="2018-04" db="EMBL/GenBank/DDBJ databases">
        <authorList>
            <person name="Eckel V.P."/>
            <person name="Vogel R.F."/>
        </authorList>
    </citation>
    <scope>NUCLEOTIDE SEQUENCE [LARGE SCALE GENOMIC DNA]</scope>
    <source>
        <strain evidence="5">TMW 2.1764</strain>
    </source>
</reference>
<feature type="compositionally biased region" description="Polar residues" evidence="1">
    <location>
        <begin position="60"/>
        <end position="78"/>
    </location>
</feature>
<dbReference type="PANTHER" id="PTHR42759:SF5">
    <property type="entry name" value="METHANOL DEHYDROGENASE REGULATOR"/>
    <property type="match status" value="1"/>
</dbReference>
<dbReference type="CDD" id="cd00009">
    <property type="entry name" value="AAA"/>
    <property type="match status" value="1"/>
</dbReference>
<gene>
    <name evidence="4" type="ORF">DDE84_07645</name>
</gene>
<dbReference type="SUPFAM" id="SSF52540">
    <property type="entry name" value="P-loop containing nucleoside triphosphate hydrolases"/>
    <property type="match status" value="1"/>
</dbReference>
<accession>A0A5N6RX71</accession>
<dbReference type="GeneID" id="78127554"/>
<feature type="domain" description="ATPase AAA-3" evidence="2">
    <location>
        <begin position="177"/>
        <end position="307"/>
    </location>
</feature>
<dbReference type="InterPro" id="IPR050764">
    <property type="entry name" value="CbbQ/NirQ/NorQ/GpvN"/>
</dbReference>
<dbReference type="Gene3D" id="3.40.50.300">
    <property type="entry name" value="P-loop containing nucleotide triphosphate hydrolases"/>
    <property type="match status" value="1"/>
</dbReference>
<evidence type="ECO:0000313" key="5">
    <source>
        <dbReference type="Proteomes" id="UP000325415"/>
    </source>
</evidence>
<evidence type="ECO:0000259" key="2">
    <source>
        <dbReference type="Pfam" id="PF07726"/>
    </source>
</evidence>
<dbReference type="InterPro" id="IPR041628">
    <property type="entry name" value="ChlI/MoxR_AAA_lid"/>
</dbReference>
<dbReference type="InterPro" id="IPR011703">
    <property type="entry name" value="ATPase_AAA-3"/>
</dbReference>
<protein>
    <submittedName>
        <fullName evidence="4">MoxR family ATPase</fullName>
    </submittedName>
</protein>
<dbReference type="EMBL" id="QDAG01000007">
    <property type="protein sequence ID" value="KAE8127776.1"/>
    <property type="molecule type" value="Genomic_DNA"/>
</dbReference>